<gene>
    <name evidence="7" type="ORF">JOC47_000743</name>
</gene>
<dbReference type="GO" id="GO:0016791">
    <property type="term" value="F:phosphatase activity"/>
    <property type="evidence" value="ECO:0007669"/>
    <property type="project" value="TreeGrafter"/>
</dbReference>
<evidence type="ECO:0000259" key="6">
    <source>
        <dbReference type="PROSITE" id="PS50110"/>
    </source>
</evidence>
<dbReference type="NCBIfam" id="TIGR00229">
    <property type="entry name" value="sensory_box"/>
    <property type="match status" value="1"/>
</dbReference>
<dbReference type="SMART" id="SM00448">
    <property type="entry name" value="REC"/>
    <property type="match status" value="1"/>
</dbReference>
<dbReference type="InterPro" id="IPR036457">
    <property type="entry name" value="PPM-type-like_dom_sf"/>
</dbReference>
<dbReference type="PANTHER" id="PTHR43156:SF2">
    <property type="entry name" value="STAGE II SPORULATION PROTEIN E"/>
    <property type="match status" value="1"/>
</dbReference>
<dbReference type="Gene3D" id="3.40.50.2300">
    <property type="match status" value="1"/>
</dbReference>
<keyword evidence="5" id="KW-0175">Coiled coil</keyword>
<dbReference type="InterPro" id="IPR035965">
    <property type="entry name" value="PAS-like_dom_sf"/>
</dbReference>
<feature type="domain" description="Response regulatory" evidence="6">
    <location>
        <begin position="11"/>
        <end position="123"/>
    </location>
</feature>
<name>A0A939BQ49_9FIRM</name>
<dbReference type="InterPro" id="IPR000014">
    <property type="entry name" value="PAS"/>
</dbReference>
<keyword evidence="8" id="KW-1185">Reference proteome</keyword>
<dbReference type="InterPro" id="IPR011006">
    <property type="entry name" value="CheY-like_superfamily"/>
</dbReference>
<evidence type="ECO:0000256" key="5">
    <source>
        <dbReference type="SAM" id="Coils"/>
    </source>
</evidence>
<dbReference type="GO" id="GO:0000160">
    <property type="term" value="P:phosphorelay signal transduction system"/>
    <property type="evidence" value="ECO:0007669"/>
    <property type="project" value="InterPro"/>
</dbReference>
<evidence type="ECO:0000313" key="8">
    <source>
        <dbReference type="Proteomes" id="UP000774000"/>
    </source>
</evidence>
<accession>A0A939BQ49</accession>
<dbReference type="Pfam" id="PF13581">
    <property type="entry name" value="HATPase_c_2"/>
    <property type="match status" value="1"/>
</dbReference>
<evidence type="ECO:0000256" key="3">
    <source>
        <dbReference type="ARBA" id="ARBA00024867"/>
    </source>
</evidence>
<proteinExistence type="predicted"/>
<dbReference type="GO" id="GO:0006355">
    <property type="term" value="P:regulation of DNA-templated transcription"/>
    <property type="evidence" value="ECO:0007669"/>
    <property type="project" value="InterPro"/>
</dbReference>
<dbReference type="CDD" id="cd16936">
    <property type="entry name" value="HATPase_RsbW-like"/>
    <property type="match status" value="1"/>
</dbReference>
<evidence type="ECO:0000313" key="7">
    <source>
        <dbReference type="EMBL" id="MBM7555909.1"/>
    </source>
</evidence>
<protein>
    <recommendedName>
        <fullName evidence="1">Stage 0 sporulation protein A homolog</fullName>
    </recommendedName>
</protein>
<dbReference type="Gene3D" id="3.60.40.10">
    <property type="entry name" value="PPM-type phosphatase domain"/>
    <property type="match status" value="1"/>
</dbReference>
<dbReference type="SMART" id="SM00091">
    <property type="entry name" value="PAS"/>
    <property type="match status" value="1"/>
</dbReference>
<organism evidence="7 8">
    <name type="scientific">Halanaerobacter jeridensis</name>
    <dbReference type="NCBI Taxonomy" id="706427"/>
    <lineage>
        <taxon>Bacteria</taxon>
        <taxon>Bacillati</taxon>
        <taxon>Bacillota</taxon>
        <taxon>Clostridia</taxon>
        <taxon>Halanaerobiales</taxon>
        <taxon>Halobacteroidaceae</taxon>
        <taxon>Halanaerobacter</taxon>
    </lineage>
</organism>
<dbReference type="InterPro" id="IPR052016">
    <property type="entry name" value="Bact_Sigma-Reg"/>
</dbReference>
<dbReference type="SUPFAM" id="SSF52172">
    <property type="entry name" value="CheY-like"/>
    <property type="match status" value="1"/>
</dbReference>
<reference evidence="7" key="1">
    <citation type="submission" date="2021-01" db="EMBL/GenBank/DDBJ databases">
        <title>Genomic Encyclopedia of Type Strains, Phase IV (KMG-IV): sequencing the most valuable type-strain genomes for metagenomic binning, comparative biology and taxonomic classification.</title>
        <authorList>
            <person name="Goeker M."/>
        </authorList>
    </citation>
    <scope>NUCLEOTIDE SEQUENCE</scope>
    <source>
        <strain evidence="7">DSM 23230</strain>
    </source>
</reference>
<dbReference type="Gene3D" id="3.30.565.10">
    <property type="entry name" value="Histidine kinase-like ATPase, C-terminal domain"/>
    <property type="match status" value="1"/>
</dbReference>
<dbReference type="Pfam" id="PF07228">
    <property type="entry name" value="SpoIIE"/>
    <property type="match status" value="1"/>
</dbReference>
<dbReference type="SMART" id="SM00331">
    <property type="entry name" value="PP2C_SIG"/>
    <property type="match status" value="1"/>
</dbReference>
<dbReference type="InterPro" id="IPR001932">
    <property type="entry name" value="PPM-type_phosphatase-like_dom"/>
</dbReference>
<dbReference type="PANTHER" id="PTHR43156">
    <property type="entry name" value="STAGE II SPORULATION PROTEIN E-RELATED"/>
    <property type="match status" value="1"/>
</dbReference>
<dbReference type="InterPro" id="IPR003594">
    <property type="entry name" value="HATPase_dom"/>
</dbReference>
<dbReference type="SUPFAM" id="SSF55785">
    <property type="entry name" value="PYP-like sensor domain (PAS domain)"/>
    <property type="match status" value="1"/>
</dbReference>
<dbReference type="PROSITE" id="PS50110">
    <property type="entry name" value="RESPONSE_REGULATORY"/>
    <property type="match status" value="1"/>
</dbReference>
<keyword evidence="4" id="KW-0597">Phosphoprotein</keyword>
<sequence length="660" mass="76018">MSANPNIESKTILVIEDDQILSKLIKKKLENLDYKVEFARKIKHGQQILAKKGFDLLLLDYNLPDGTIENLITQAQIKLPPFIVMTANGNQQLAVQMMKLGAKDYLVKDQNFIELLPTVLKESFKDILLEKRLAQANQKLREKEKEYQFLFENSGVAIAIVDKYNEIKLINREMEKLTEYSKNQLERKNLFDLLVIGDSIPAEEEKQKLVKVESGKYEGAIRDKSGNIKDVLIKKNSFAEKEWAIVSLIDITTRKEKEKELNQAYNRLNENINEAHKLHQNFLPNNHFSKQEVTGAVYYHPAQELGGDFYNYQKVNNKVIIYLADVSGHGLDGAMLNISIKEKIKNLVSNYKSKVKYSKTNPLSLLYKNKLTPQQIMKSVFQSYLEEEFPDDYFLCLQIVLIDLQREKLLYSNSGSQIVPYIIKATGDLIKLTNADLPISSAISKDLIEFNEEEYSLEAGAKLFLSTDGLIEETNGDNYYGEARVEKLLEKYYYLPPEILKDKIRRNFLEFTTENNTKDDVTFMVVERNSEIHEQYQIKSDFNELAAIEKKIINFLSGCVKEANMIKMAIHEMIINAIEHGNQFSEDKIVTIDITVTDNYCRVVITDQGSGFDHHSRMSKKLYRQENQERGRGIVITAKIVDEIFYNQAGNQVCLINFHS</sequence>
<dbReference type="AlphaFoldDB" id="A0A939BQ49"/>
<feature type="coiled-coil region" evidence="5">
    <location>
        <begin position="251"/>
        <end position="278"/>
    </location>
</feature>
<feature type="modified residue" description="4-aspartylphosphate" evidence="4">
    <location>
        <position position="60"/>
    </location>
</feature>
<dbReference type="Pfam" id="PF00072">
    <property type="entry name" value="Response_reg"/>
    <property type="match status" value="1"/>
</dbReference>
<keyword evidence="2" id="KW-0378">Hydrolase</keyword>
<dbReference type="InterPro" id="IPR001789">
    <property type="entry name" value="Sig_transdc_resp-reg_receiver"/>
</dbReference>
<evidence type="ECO:0000256" key="2">
    <source>
        <dbReference type="ARBA" id="ARBA00022801"/>
    </source>
</evidence>
<evidence type="ECO:0000256" key="4">
    <source>
        <dbReference type="PROSITE-ProRule" id="PRU00169"/>
    </source>
</evidence>
<dbReference type="Gene3D" id="3.30.450.20">
    <property type="entry name" value="PAS domain"/>
    <property type="match status" value="1"/>
</dbReference>
<dbReference type="Pfam" id="PF00989">
    <property type="entry name" value="PAS"/>
    <property type="match status" value="1"/>
</dbReference>
<evidence type="ECO:0000256" key="1">
    <source>
        <dbReference type="ARBA" id="ARBA00018672"/>
    </source>
</evidence>
<dbReference type="EMBL" id="JAFBDQ010000003">
    <property type="protein sequence ID" value="MBM7555909.1"/>
    <property type="molecule type" value="Genomic_DNA"/>
</dbReference>
<dbReference type="Proteomes" id="UP000774000">
    <property type="component" value="Unassembled WGS sequence"/>
</dbReference>
<dbReference type="RefSeq" id="WP_204700624.1">
    <property type="nucleotide sequence ID" value="NZ_JAFBDQ010000003.1"/>
</dbReference>
<dbReference type="InterPro" id="IPR036890">
    <property type="entry name" value="HATPase_C_sf"/>
</dbReference>
<comment type="caution">
    <text evidence="7">The sequence shown here is derived from an EMBL/GenBank/DDBJ whole genome shotgun (WGS) entry which is preliminary data.</text>
</comment>
<dbReference type="InterPro" id="IPR013767">
    <property type="entry name" value="PAS_fold"/>
</dbReference>
<dbReference type="SUPFAM" id="SSF55874">
    <property type="entry name" value="ATPase domain of HSP90 chaperone/DNA topoisomerase II/histidine kinase"/>
    <property type="match status" value="1"/>
</dbReference>
<feature type="coiled-coil region" evidence="5">
    <location>
        <begin position="126"/>
        <end position="153"/>
    </location>
</feature>
<comment type="function">
    <text evidence="3">May play the central regulatory role in sporulation. It may be an element of the effector pathway responsible for the activation of sporulation genes in response to nutritional stress. Spo0A may act in concert with spo0H (a sigma factor) to control the expression of some genes that are critical to the sporulation process.</text>
</comment>